<evidence type="ECO:0000256" key="5">
    <source>
        <dbReference type="ARBA" id="ARBA00022692"/>
    </source>
</evidence>
<dbReference type="RefSeq" id="WP_030004089.1">
    <property type="nucleotide sequence ID" value="NC_022549.1"/>
</dbReference>
<dbReference type="HOGENOM" id="CLU_042020_1_0_14"/>
<feature type="transmembrane region" description="Helical" evidence="9">
    <location>
        <begin position="141"/>
        <end position="160"/>
    </location>
</feature>
<name>U4KM93_9MOLU</name>
<feature type="transmembrane region" description="Helical" evidence="9">
    <location>
        <begin position="336"/>
        <end position="357"/>
    </location>
</feature>
<evidence type="ECO:0000256" key="4">
    <source>
        <dbReference type="ARBA" id="ARBA00022643"/>
    </source>
</evidence>
<evidence type="ECO:0000256" key="1">
    <source>
        <dbReference type="ARBA" id="ARBA00022448"/>
    </source>
</evidence>
<dbReference type="STRING" id="61635.BN85302060"/>
<keyword evidence="1" id="KW-0813">Transport</keyword>
<dbReference type="InterPro" id="IPR004338">
    <property type="entry name" value="NqrB/RnfD"/>
</dbReference>
<dbReference type="KEGG" id="abra:BN85302060"/>
<feature type="transmembrane region" description="Helical" evidence="9">
    <location>
        <begin position="307"/>
        <end position="324"/>
    </location>
</feature>
<keyword evidence="8 9" id="KW-0472">Membrane</keyword>
<dbReference type="GO" id="GO:0005886">
    <property type="term" value="C:plasma membrane"/>
    <property type="evidence" value="ECO:0007669"/>
    <property type="project" value="TreeGrafter"/>
</dbReference>
<evidence type="ECO:0000256" key="6">
    <source>
        <dbReference type="ARBA" id="ARBA00022967"/>
    </source>
</evidence>
<dbReference type="Proteomes" id="UP000032737">
    <property type="component" value="Chromosome"/>
</dbReference>
<dbReference type="AlphaFoldDB" id="U4KM93"/>
<accession>U4KM93</accession>
<feature type="transmembrane region" description="Helical" evidence="9">
    <location>
        <begin position="111"/>
        <end position="129"/>
    </location>
</feature>
<feature type="transmembrane region" description="Helical" evidence="9">
    <location>
        <begin position="20"/>
        <end position="37"/>
    </location>
</feature>
<keyword evidence="4" id="KW-0288">FMN</keyword>
<dbReference type="OrthoDB" id="9776359at2"/>
<keyword evidence="6" id="KW-1278">Translocase</keyword>
<evidence type="ECO:0000256" key="8">
    <source>
        <dbReference type="ARBA" id="ARBA00023136"/>
    </source>
</evidence>
<keyword evidence="7 9" id="KW-1133">Transmembrane helix</keyword>
<reference evidence="10 11" key="1">
    <citation type="journal article" date="2013" name="J. Mol. Microbiol. Biotechnol.">
        <title>Analysis of the Complete Genomes of Acholeplasma brassicae , A. palmae and A. laidlawii and Their Comparison to the Obligate Parasites from ' Candidatus Phytoplasma'.</title>
        <authorList>
            <person name="Kube M."/>
            <person name="Siewert C."/>
            <person name="Migdoll A.M."/>
            <person name="Duduk B."/>
            <person name="Holz S."/>
            <person name="Rabus R."/>
            <person name="Seemuller E."/>
            <person name="Mitrovic J."/>
            <person name="Muller I."/>
            <person name="Buttner C."/>
            <person name="Reinhardt R."/>
        </authorList>
    </citation>
    <scope>NUCLEOTIDE SEQUENCE [LARGE SCALE GENOMIC DNA]</scope>
    <source>
        <strain evidence="11">0502</strain>
    </source>
</reference>
<protein>
    <submittedName>
        <fullName evidence="10">NADH oxidoreductase complex RnfABCDGE type, D subunit</fullName>
    </submittedName>
</protein>
<sequence>MNYAKQTSPYIRKETSVKRMMVDVLIALLPVVVFAIYRFGWDAIIRILLSVVIMVVAEAIGMMMRVMVHPSVKGFKNRFKARFEKLTINNVTAPLVSAIIFAMIIPSTLNLYVVAVGALFGIVVAKLFFGGLGSNIFNPAAIGRVFIGLSFASQFKYAGIDAAVGATPLGAVKDAMLNIPTVLQDYKLIDLFLGNIPGSMGEISAILILVGATYLFIRKAADFRVTLSMVLSFSVIIFIAAIAQGSKNLVETTLFHVLGGGLLFGAVFMITDPVTSPYTRPGRWIYGLMVGVIAAFIRLFGAYPEGVAFAIIISNMFVALLDYYKWSTNKYSWKFIIGYVISLAALGLVAFIGMGGLN</sequence>
<dbReference type="EMBL" id="FO681348">
    <property type="protein sequence ID" value="CCV65227.1"/>
    <property type="molecule type" value="Genomic_DNA"/>
</dbReference>
<evidence type="ECO:0000313" key="10">
    <source>
        <dbReference type="EMBL" id="CCV65227.1"/>
    </source>
</evidence>
<keyword evidence="5 9" id="KW-0812">Transmembrane</keyword>
<evidence type="ECO:0000256" key="2">
    <source>
        <dbReference type="ARBA" id="ARBA00022553"/>
    </source>
</evidence>
<dbReference type="PANTHER" id="PTHR30578">
    <property type="entry name" value="ELECTRON TRANSPORT COMPLEX PROTEIN RNFD"/>
    <property type="match status" value="1"/>
</dbReference>
<keyword evidence="11" id="KW-1185">Reference proteome</keyword>
<dbReference type="PANTHER" id="PTHR30578:SF0">
    <property type="entry name" value="ION-TRANSLOCATING OXIDOREDUCTASE COMPLEX SUBUNIT D"/>
    <property type="match status" value="1"/>
</dbReference>
<proteinExistence type="predicted"/>
<gene>
    <name evidence="10" type="primary">rnfD</name>
    <name evidence="10" type="ORF">BN85302060</name>
</gene>
<feature type="transmembrane region" description="Helical" evidence="9">
    <location>
        <begin position="196"/>
        <end position="216"/>
    </location>
</feature>
<keyword evidence="3" id="KW-0285">Flavoprotein</keyword>
<feature type="transmembrane region" description="Helical" evidence="9">
    <location>
        <begin position="223"/>
        <end position="242"/>
    </location>
</feature>
<evidence type="ECO:0000256" key="9">
    <source>
        <dbReference type="SAM" id="Phobius"/>
    </source>
</evidence>
<evidence type="ECO:0000256" key="7">
    <source>
        <dbReference type="ARBA" id="ARBA00022989"/>
    </source>
</evidence>
<organism evidence="10 11">
    <name type="scientific">Acholeplasma brassicae</name>
    <dbReference type="NCBI Taxonomy" id="61635"/>
    <lineage>
        <taxon>Bacteria</taxon>
        <taxon>Bacillati</taxon>
        <taxon>Mycoplasmatota</taxon>
        <taxon>Mollicutes</taxon>
        <taxon>Acholeplasmatales</taxon>
        <taxon>Acholeplasmataceae</taxon>
        <taxon>Acholeplasma</taxon>
    </lineage>
</organism>
<evidence type="ECO:0000313" key="11">
    <source>
        <dbReference type="Proteomes" id="UP000032737"/>
    </source>
</evidence>
<dbReference type="GO" id="GO:0055085">
    <property type="term" value="P:transmembrane transport"/>
    <property type="evidence" value="ECO:0007669"/>
    <property type="project" value="InterPro"/>
</dbReference>
<feature type="transmembrane region" description="Helical" evidence="9">
    <location>
        <begin position="86"/>
        <end position="105"/>
    </location>
</feature>
<dbReference type="Pfam" id="PF03116">
    <property type="entry name" value="NQR2_RnfD_RnfE"/>
    <property type="match status" value="1"/>
</dbReference>
<evidence type="ECO:0000256" key="3">
    <source>
        <dbReference type="ARBA" id="ARBA00022630"/>
    </source>
</evidence>
<feature type="transmembrane region" description="Helical" evidence="9">
    <location>
        <begin position="43"/>
        <end position="66"/>
    </location>
</feature>
<keyword evidence="2" id="KW-0597">Phosphoprotein</keyword>
<feature type="transmembrane region" description="Helical" evidence="9">
    <location>
        <begin position="254"/>
        <end position="271"/>
    </location>
</feature>
<feature type="transmembrane region" description="Helical" evidence="9">
    <location>
        <begin position="283"/>
        <end position="301"/>
    </location>
</feature>